<evidence type="ECO:0000313" key="2">
    <source>
        <dbReference type="EMBL" id="PJE68835.1"/>
    </source>
</evidence>
<keyword evidence="1" id="KW-0472">Membrane</keyword>
<evidence type="ECO:0000313" key="3">
    <source>
        <dbReference type="Proteomes" id="UP000229500"/>
    </source>
</evidence>
<feature type="transmembrane region" description="Helical" evidence="1">
    <location>
        <begin position="147"/>
        <end position="166"/>
    </location>
</feature>
<name>A0A2M8L4V9_9BACT</name>
<comment type="caution">
    <text evidence="2">The sequence shown here is derived from an EMBL/GenBank/DDBJ whole genome shotgun (WGS) entry which is preliminary data.</text>
</comment>
<evidence type="ECO:0000256" key="1">
    <source>
        <dbReference type="SAM" id="Phobius"/>
    </source>
</evidence>
<feature type="transmembrane region" description="Helical" evidence="1">
    <location>
        <begin position="98"/>
        <end position="118"/>
    </location>
</feature>
<reference evidence="3" key="1">
    <citation type="submission" date="2017-09" db="EMBL/GenBank/DDBJ databases">
        <title>Depth-based differentiation of microbial function through sediment-hosted aquifers and enrichment of novel symbionts in the deep terrestrial subsurface.</title>
        <authorList>
            <person name="Probst A.J."/>
            <person name="Ladd B."/>
            <person name="Jarett J.K."/>
            <person name="Geller-Mcgrath D.E."/>
            <person name="Sieber C.M.K."/>
            <person name="Emerson J.B."/>
            <person name="Anantharaman K."/>
            <person name="Thomas B.C."/>
            <person name="Malmstrom R."/>
            <person name="Stieglmeier M."/>
            <person name="Klingl A."/>
            <person name="Woyke T."/>
            <person name="Ryan C.M."/>
            <person name="Banfield J.F."/>
        </authorList>
    </citation>
    <scope>NUCLEOTIDE SEQUENCE [LARGE SCALE GENOMIC DNA]</scope>
</reference>
<keyword evidence="1" id="KW-1133">Transmembrane helix</keyword>
<organism evidence="2 3">
    <name type="scientific">Candidatus Shapirobacteria bacterium CG10_big_fil_rev_8_21_14_0_10_38_14</name>
    <dbReference type="NCBI Taxonomy" id="1974483"/>
    <lineage>
        <taxon>Bacteria</taxon>
        <taxon>Candidatus Shapironibacteriota</taxon>
    </lineage>
</organism>
<feature type="transmembrane region" description="Helical" evidence="1">
    <location>
        <begin position="173"/>
        <end position="190"/>
    </location>
</feature>
<feature type="transmembrane region" description="Helical" evidence="1">
    <location>
        <begin position="299"/>
        <end position="322"/>
    </location>
</feature>
<proteinExistence type="predicted"/>
<dbReference type="AlphaFoldDB" id="A0A2M8L4V9"/>
<dbReference type="Proteomes" id="UP000229500">
    <property type="component" value="Unassembled WGS sequence"/>
</dbReference>
<feature type="transmembrane region" description="Helical" evidence="1">
    <location>
        <begin position="125"/>
        <end position="141"/>
    </location>
</feature>
<dbReference type="EMBL" id="PFEL01000105">
    <property type="protein sequence ID" value="PJE68835.1"/>
    <property type="molecule type" value="Genomic_DNA"/>
</dbReference>
<feature type="transmembrane region" description="Helical" evidence="1">
    <location>
        <begin position="69"/>
        <end position="92"/>
    </location>
</feature>
<feature type="transmembrane region" description="Helical" evidence="1">
    <location>
        <begin position="226"/>
        <end position="249"/>
    </location>
</feature>
<accession>A0A2M8L4V9</accession>
<protein>
    <submittedName>
        <fullName evidence="2">Uncharacterized protein</fullName>
    </submittedName>
</protein>
<sequence>MKNIYAKIVKILRAHKIFDVMLILLLGLHVFIGLKKGLLYIHGDSGIPLNPIKDLNLVYLWQNMHGGIFWWNLISIFQLAFFAVFEFVGLSLATNQHLFIYFAHTLAGVSMYFLTSSFQFKGKRIIAILSAIFYMFSPWLLNYQGIYVFLPYCVMPLILGLFVRGITGKMGKVSSSLLIMLFFFGIIINFPQFSMFAIAALLMFLYFLFFIFIYKKNVWPATKFMIILTVVLFLTSLWYILPFASYLSLTGVLKEMARTDISGSLQDFGDYGFSTILQLFRVSGAAGFMMGGAIYSEPYLNNLVILFINYLIPILAFSATLFRPKSKSVIFFSLIALIYIFIAKGVNAPFGQLHFLFVNNFPLARAFRTTWSLCLGANIAYAFLIAISVFEIAKRLSFVNRKNFIATIFIAAALILVNGWPLLTGDFFKSKWNLPSFEGLKIPPAYYQLENFLAKEKTDFHFLKIPKTEGLISTDWGYYGSDIYYSLFSTPFINGHPMAMMGREIINAAYSLLAENINRGEEAEKTLSLLNINRIVFDDYDGVSKPESKIEIPKKIDAHFEKEFDKFSIYKIDDYYFLPHFFIPKQFIYTDITPSNFADFISLPDYDIRSGIFSVDLEKENLEISQRPKKVVIKVEPTISLEDENKKTRTTDSLNPEAVYYPYARWKPGSLFYPLVLKREKLELKNSHRNPENYLNKHLFFASKRIFEIKKWGETLNINEWEKAGNCYYQLMEGALNELKKLYQQEDKSLFIYLFAKTRNTYYGHIDKMAVNFFDNKDSQYFEKETPMDKIFKKLKTEFLSLQKPPNVFSITYQFNIPKEDQYSLLVRDKNDYFQEAFFNFSKLTIDGQEIFPSNFEVENGIIKTIEKMHFKKGNHQLELSFSDLKNLLSNDAWQRQLPLYEATDDLLFFRFLKPLSPQEWMSAPQEIKSYTPSSYFFISFDYFVKDGNAGFAIYQDGDIEPKTGKEKPLVLPIMPPSKENVFQHYEGLFKSTNFKSAKIYLLAQQQHGKAADIKYKNVQIKPVFAPVFMFERNSSETTDLEKMPNITFTKINSTKYKVYVEKAGNPYYLVFSEGFHQGWKAYINQPPISNLKSQSNVTASYFNGEISEGEHKNIFLDKSTFETWGKTSLPEKRHFLTNGYANSWLIKPEDAKGKDTYEIIIEFLPQKMFYLGLGISLLTIIFCFGYLIFSKIFKL</sequence>
<feature type="transmembrane region" description="Helical" evidence="1">
    <location>
        <begin position="329"/>
        <end position="350"/>
    </location>
</feature>
<keyword evidence="1" id="KW-0812">Transmembrane</keyword>
<gene>
    <name evidence="2" type="ORF">COU96_02920</name>
</gene>
<feature type="transmembrane region" description="Helical" evidence="1">
    <location>
        <begin position="370"/>
        <end position="392"/>
    </location>
</feature>
<feature type="transmembrane region" description="Helical" evidence="1">
    <location>
        <begin position="17"/>
        <end position="34"/>
    </location>
</feature>
<feature type="transmembrane region" description="Helical" evidence="1">
    <location>
        <begin position="1169"/>
        <end position="1190"/>
    </location>
</feature>
<feature type="transmembrane region" description="Helical" evidence="1">
    <location>
        <begin position="404"/>
        <end position="423"/>
    </location>
</feature>